<dbReference type="AlphaFoldDB" id="A0A8T0V5S7"/>
<evidence type="ECO:0000256" key="14">
    <source>
        <dbReference type="SAM" id="SignalP"/>
    </source>
</evidence>
<evidence type="ECO:0000256" key="12">
    <source>
        <dbReference type="SAM" id="MobiDB-lite"/>
    </source>
</evidence>
<dbReference type="PROSITE" id="PS00108">
    <property type="entry name" value="PROTEIN_KINASE_ST"/>
    <property type="match status" value="1"/>
</dbReference>
<evidence type="ECO:0000313" key="17">
    <source>
        <dbReference type="Proteomes" id="UP000823388"/>
    </source>
</evidence>
<feature type="compositionally biased region" description="Polar residues" evidence="12">
    <location>
        <begin position="585"/>
        <end position="595"/>
    </location>
</feature>
<evidence type="ECO:0000256" key="3">
    <source>
        <dbReference type="ARBA" id="ARBA00022679"/>
    </source>
</evidence>
<dbReference type="Gene3D" id="3.30.200.20">
    <property type="entry name" value="Phosphorylase Kinase, domain 1"/>
    <property type="match status" value="1"/>
</dbReference>
<evidence type="ECO:0000256" key="6">
    <source>
        <dbReference type="ARBA" id="ARBA00022741"/>
    </source>
</evidence>
<dbReference type="OrthoDB" id="592351at2759"/>
<reference evidence="16" key="1">
    <citation type="submission" date="2020-05" db="EMBL/GenBank/DDBJ databases">
        <title>WGS assembly of Panicum virgatum.</title>
        <authorList>
            <person name="Lovell J.T."/>
            <person name="Jenkins J."/>
            <person name="Shu S."/>
            <person name="Juenger T.E."/>
            <person name="Schmutz J."/>
        </authorList>
    </citation>
    <scope>NUCLEOTIDE SEQUENCE</scope>
    <source>
        <strain evidence="16">AP13</strain>
    </source>
</reference>
<dbReference type="FunFam" id="3.30.200.20:FF:000178">
    <property type="entry name" value="serine/threonine-protein kinase PBS1-like"/>
    <property type="match status" value="1"/>
</dbReference>
<dbReference type="GO" id="GO:0016020">
    <property type="term" value="C:membrane"/>
    <property type="evidence" value="ECO:0007669"/>
    <property type="project" value="UniProtKB-SubCell"/>
</dbReference>
<name>A0A8T0V5S7_PANVG</name>
<accession>A0A8T0V5S7</accession>
<feature type="domain" description="Protein kinase" evidence="15">
    <location>
        <begin position="301"/>
        <end position="585"/>
    </location>
</feature>
<keyword evidence="2" id="KW-0723">Serine/threonine-protein kinase</keyword>
<feature type="chain" id="PRO_5035948730" description="Protein kinase domain-containing protein" evidence="14">
    <location>
        <begin position="31"/>
        <end position="603"/>
    </location>
</feature>
<evidence type="ECO:0000256" key="10">
    <source>
        <dbReference type="ARBA" id="ARBA00023136"/>
    </source>
</evidence>
<feature type="transmembrane region" description="Helical" evidence="13">
    <location>
        <begin position="233"/>
        <end position="257"/>
    </location>
</feature>
<evidence type="ECO:0000256" key="1">
    <source>
        <dbReference type="ARBA" id="ARBA00004479"/>
    </source>
</evidence>
<dbReference type="Gene3D" id="1.10.510.10">
    <property type="entry name" value="Transferase(Phosphotransferase) domain 1"/>
    <property type="match status" value="1"/>
</dbReference>
<keyword evidence="11" id="KW-0325">Glycoprotein</keyword>
<keyword evidence="3" id="KW-0808">Transferase</keyword>
<feature type="region of interest" description="Disordered" evidence="12">
    <location>
        <begin position="579"/>
        <end position="603"/>
    </location>
</feature>
<comment type="subcellular location">
    <subcellularLocation>
        <location evidence="1">Membrane</location>
        <topology evidence="1">Single-pass type I membrane protein</topology>
    </subcellularLocation>
</comment>
<evidence type="ECO:0000256" key="13">
    <source>
        <dbReference type="SAM" id="Phobius"/>
    </source>
</evidence>
<evidence type="ECO:0000256" key="5">
    <source>
        <dbReference type="ARBA" id="ARBA00022729"/>
    </source>
</evidence>
<dbReference type="InterPro" id="IPR045874">
    <property type="entry name" value="LRK10/LRL21-25-like"/>
</dbReference>
<evidence type="ECO:0000256" key="8">
    <source>
        <dbReference type="ARBA" id="ARBA00022840"/>
    </source>
</evidence>
<protein>
    <recommendedName>
        <fullName evidence="15">Protein kinase domain-containing protein</fullName>
    </recommendedName>
</protein>
<sequence length="603" mass="66716">MAPSLVPFVSPVWVVWSLPLMLAAAPPANAQGGGACGPASCGNLTISEPFGIVLPEEATQAVCGSLGFQVICDNNTPYLGYRRTGYYKLQILAIFYGNSSLLAADMRKLEDFTNLNRTGCPRFPTANTSSKIALPFSISPIDQELLIVYQCSKPPAPAEGLVETRCGNGTFARVTEPAGDSYFLEGCDAIVVPVRGGSGKANASNYEELISDGFLLTWEPSPPAEDGRRNIRLILIVCLSATATTTLICLIWIKYCLKKNLGFFKLQRYSRDETETEEALRSYLSLALKRFRYSELKKITRSFKDKLGEGGYGMVFKESLEDGRTVAVKLLQGSKGNGKEFLNEVISIRSTCHVNIVSLIGFCLHGSKRALIYEYMANGSLEKYIYSDNSRQAIGWEKLQQIAIGIARGLEYLHQGCNTRIIHFDIKPHNILLDEHLCPKIADFGLAKLCCSVKDSVLSMAEARGTIGFIAPEVFSRGFGLVSTKSDVYSYGMLLLEMVGGRNTFEENAKNSSGLYLPNWIYDRVVEEMQRYEVTCETEEIERKMTLIGLWCIQTIPGHRPSMSKVIEMFERNATELEMPPKPFVSSSARPSYFSSEPGHDSE</sequence>
<dbReference type="Pfam" id="PF13947">
    <property type="entry name" value="GUB_WAK_bind"/>
    <property type="match status" value="1"/>
</dbReference>
<feature type="signal peptide" evidence="14">
    <location>
        <begin position="1"/>
        <end position="30"/>
    </location>
</feature>
<dbReference type="InterPro" id="IPR000719">
    <property type="entry name" value="Prot_kinase_dom"/>
</dbReference>
<dbReference type="InterPro" id="IPR011009">
    <property type="entry name" value="Kinase-like_dom_sf"/>
</dbReference>
<evidence type="ECO:0000313" key="16">
    <source>
        <dbReference type="EMBL" id="KAG2628223.1"/>
    </source>
</evidence>
<keyword evidence="10 13" id="KW-0472">Membrane</keyword>
<evidence type="ECO:0000256" key="11">
    <source>
        <dbReference type="ARBA" id="ARBA00023180"/>
    </source>
</evidence>
<dbReference type="GO" id="GO:0005524">
    <property type="term" value="F:ATP binding"/>
    <property type="evidence" value="ECO:0007669"/>
    <property type="project" value="UniProtKB-KW"/>
</dbReference>
<keyword evidence="17" id="KW-1185">Reference proteome</keyword>
<dbReference type="EMBL" id="CM029041">
    <property type="protein sequence ID" value="KAG2628223.1"/>
    <property type="molecule type" value="Genomic_DNA"/>
</dbReference>
<evidence type="ECO:0000256" key="7">
    <source>
        <dbReference type="ARBA" id="ARBA00022777"/>
    </source>
</evidence>
<keyword evidence="4 13" id="KW-0812">Transmembrane</keyword>
<dbReference type="FunFam" id="1.10.510.10:FF:000590">
    <property type="entry name" value="PR5-like receptor kinase"/>
    <property type="match status" value="1"/>
</dbReference>
<dbReference type="SUPFAM" id="SSF56112">
    <property type="entry name" value="Protein kinase-like (PK-like)"/>
    <property type="match status" value="1"/>
</dbReference>
<keyword evidence="9 13" id="KW-1133">Transmembrane helix</keyword>
<dbReference type="PROSITE" id="PS50011">
    <property type="entry name" value="PROTEIN_KINASE_DOM"/>
    <property type="match status" value="1"/>
</dbReference>
<dbReference type="InterPro" id="IPR008271">
    <property type="entry name" value="Ser/Thr_kinase_AS"/>
</dbReference>
<keyword evidence="7" id="KW-0418">Kinase</keyword>
<comment type="caution">
    <text evidence="16">The sequence shown here is derived from an EMBL/GenBank/DDBJ whole genome shotgun (WGS) entry which is preliminary data.</text>
</comment>
<dbReference type="InterPro" id="IPR025287">
    <property type="entry name" value="WAK_GUB"/>
</dbReference>
<evidence type="ECO:0000256" key="4">
    <source>
        <dbReference type="ARBA" id="ARBA00022692"/>
    </source>
</evidence>
<dbReference type="SMART" id="SM00220">
    <property type="entry name" value="S_TKc"/>
    <property type="match status" value="1"/>
</dbReference>
<keyword evidence="8" id="KW-0067">ATP-binding</keyword>
<evidence type="ECO:0000256" key="9">
    <source>
        <dbReference type="ARBA" id="ARBA00022989"/>
    </source>
</evidence>
<organism evidence="16 17">
    <name type="scientific">Panicum virgatum</name>
    <name type="common">Blackwell switchgrass</name>
    <dbReference type="NCBI Taxonomy" id="38727"/>
    <lineage>
        <taxon>Eukaryota</taxon>
        <taxon>Viridiplantae</taxon>
        <taxon>Streptophyta</taxon>
        <taxon>Embryophyta</taxon>
        <taxon>Tracheophyta</taxon>
        <taxon>Spermatophyta</taxon>
        <taxon>Magnoliopsida</taxon>
        <taxon>Liliopsida</taxon>
        <taxon>Poales</taxon>
        <taxon>Poaceae</taxon>
        <taxon>PACMAD clade</taxon>
        <taxon>Panicoideae</taxon>
        <taxon>Panicodae</taxon>
        <taxon>Paniceae</taxon>
        <taxon>Panicinae</taxon>
        <taxon>Panicum</taxon>
        <taxon>Panicum sect. Hiantes</taxon>
    </lineage>
</organism>
<evidence type="ECO:0000259" key="15">
    <source>
        <dbReference type="PROSITE" id="PS50011"/>
    </source>
</evidence>
<evidence type="ECO:0000256" key="2">
    <source>
        <dbReference type="ARBA" id="ARBA00022527"/>
    </source>
</evidence>
<dbReference type="GO" id="GO:0030247">
    <property type="term" value="F:polysaccharide binding"/>
    <property type="evidence" value="ECO:0007669"/>
    <property type="project" value="InterPro"/>
</dbReference>
<dbReference type="GO" id="GO:0004674">
    <property type="term" value="F:protein serine/threonine kinase activity"/>
    <property type="evidence" value="ECO:0007669"/>
    <property type="project" value="UniProtKB-KW"/>
</dbReference>
<keyword evidence="5 14" id="KW-0732">Signal</keyword>
<dbReference type="Pfam" id="PF00069">
    <property type="entry name" value="Pkinase"/>
    <property type="match status" value="1"/>
</dbReference>
<gene>
    <name evidence="16" type="ORF">PVAP13_3KG392400</name>
</gene>
<dbReference type="PANTHER" id="PTHR27009">
    <property type="entry name" value="RUST RESISTANCE KINASE LR10-RELATED"/>
    <property type="match status" value="1"/>
</dbReference>
<proteinExistence type="predicted"/>
<dbReference type="Proteomes" id="UP000823388">
    <property type="component" value="Chromosome 3K"/>
</dbReference>
<keyword evidence="6" id="KW-0547">Nucleotide-binding</keyword>